<feature type="transmembrane region" description="Helical" evidence="8">
    <location>
        <begin position="150"/>
        <end position="180"/>
    </location>
</feature>
<feature type="transmembrane region" description="Helical" evidence="8">
    <location>
        <begin position="233"/>
        <end position="258"/>
    </location>
</feature>
<comment type="subcellular location">
    <subcellularLocation>
        <location evidence="1">Cell membrane</location>
        <topology evidence="1">Multi-pass membrane protein</topology>
    </subcellularLocation>
</comment>
<evidence type="ECO:0000313" key="10">
    <source>
        <dbReference type="EMBL" id="MFC5824823.1"/>
    </source>
</evidence>
<dbReference type="InterPro" id="IPR050297">
    <property type="entry name" value="LipidA_mod_glycosyltrf_83"/>
</dbReference>
<dbReference type="PANTHER" id="PTHR33908">
    <property type="entry name" value="MANNOSYLTRANSFERASE YKCB-RELATED"/>
    <property type="match status" value="1"/>
</dbReference>
<dbReference type="EMBL" id="JBHSPA010000016">
    <property type="protein sequence ID" value="MFC5824823.1"/>
    <property type="molecule type" value="Genomic_DNA"/>
</dbReference>
<evidence type="ECO:0000256" key="3">
    <source>
        <dbReference type="ARBA" id="ARBA00022676"/>
    </source>
</evidence>
<keyword evidence="6 8" id="KW-1133">Transmembrane helix</keyword>
<evidence type="ECO:0000256" key="1">
    <source>
        <dbReference type="ARBA" id="ARBA00004651"/>
    </source>
</evidence>
<comment type="caution">
    <text evidence="10">The sequence shown here is derived from an EMBL/GenBank/DDBJ whole genome shotgun (WGS) entry which is preliminary data.</text>
</comment>
<dbReference type="Pfam" id="PF13231">
    <property type="entry name" value="PMT_2"/>
    <property type="match status" value="1"/>
</dbReference>
<keyword evidence="3" id="KW-0328">Glycosyltransferase</keyword>
<feature type="domain" description="Glycosyltransferase RgtA/B/C/D-like" evidence="9">
    <location>
        <begin position="50"/>
        <end position="210"/>
    </location>
</feature>
<sequence length="477" mass="50532">MERPLAWRPVTVIAVLLFGVLLALSPGYGYHRDELYFRVLSEHPGWGYVDQPSLTPMLARAGIAVFGDTVTGIRVLPALSIALLVVLVALIARELDGGTAAQVLAAAGTATGVYSLIAGHSLLTLSFDLPLWAAAILFLLRALLREQPRWWLAAGAVIGLATYNKHLIALLVLGLAAGLLIAGPRRLLASPWLWAGALLAVVLALPNLLYQVTNGWPQLSMAAALSEDKGAELRVLFVPMQLILFGPVVSVIGAFGFVRLWRDRRVRALAIAYPVAAALTLISGGRFDYTAGLILLLFAAGCVSAAKAARVRLAGGFLAANAVAGPLIALPLIPVAALAATPVPAINEVARESVGWPQFTTAVSGVRDALPPAERERAVVVTGSYGEHGALAKAGMPRVYSGHNQLWDYGPPPADATVAILVNIGPGGLALFDSCEERTRVDNGAGVENEEQGLPIHLCKGPKQPWSTMWPMWRHFS</sequence>
<reference evidence="11" key="1">
    <citation type="journal article" date="2019" name="Int. J. Syst. Evol. Microbiol.">
        <title>The Global Catalogue of Microorganisms (GCM) 10K type strain sequencing project: providing services to taxonomists for standard genome sequencing and annotation.</title>
        <authorList>
            <consortium name="The Broad Institute Genomics Platform"/>
            <consortium name="The Broad Institute Genome Sequencing Center for Infectious Disease"/>
            <person name="Wu L."/>
            <person name="Ma J."/>
        </authorList>
    </citation>
    <scope>NUCLEOTIDE SEQUENCE [LARGE SCALE GENOMIC DNA]</scope>
    <source>
        <strain evidence="11">CCUG 53903</strain>
    </source>
</reference>
<keyword evidence="7 8" id="KW-0472">Membrane</keyword>
<keyword evidence="2" id="KW-1003">Cell membrane</keyword>
<evidence type="ECO:0000256" key="8">
    <source>
        <dbReference type="SAM" id="Phobius"/>
    </source>
</evidence>
<organism evidence="10 11">
    <name type="scientific">Nonomuraea insulae</name>
    <dbReference type="NCBI Taxonomy" id="1616787"/>
    <lineage>
        <taxon>Bacteria</taxon>
        <taxon>Bacillati</taxon>
        <taxon>Actinomycetota</taxon>
        <taxon>Actinomycetes</taxon>
        <taxon>Streptosporangiales</taxon>
        <taxon>Streptosporangiaceae</taxon>
        <taxon>Nonomuraea</taxon>
    </lineage>
</organism>
<evidence type="ECO:0000256" key="4">
    <source>
        <dbReference type="ARBA" id="ARBA00022679"/>
    </source>
</evidence>
<evidence type="ECO:0000256" key="7">
    <source>
        <dbReference type="ARBA" id="ARBA00023136"/>
    </source>
</evidence>
<evidence type="ECO:0000259" key="9">
    <source>
        <dbReference type="Pfam" id="PF13231"/>
    </source>
</evidence>
<evidence type="ECO:0000256" key="6">
    <source>
        <dbReference type="ARBA" id="ARBA00022989"/>
    </source>
</evidence>
<accession>A0ABW1CJJ1</accession>
<feature type="transmembrane region" description="Helical" evidence="8">
    <location>
        <begin position="265"/>
        <end position="283"/>
    </location>
</feature>
<feature type="transmembrane region" description="Helical" evidence="8">
    <location>
        <begin position="75"/>
        <end position="93"/>
    </location>
</feature>
<dbReference type="InterPro" id="IPR038731">
    <property type="entry name" value="RgtA/B/C-like"/>
</dbReference>
<feature type="transmembrane region" description="Helical" evidence="8">
    <location>
        <begin position="192"/>
        <end position="213"/>
    </location>
</feature>
<keyword evidence="5 8" id="KW-0812">Transmembrane</keyword>
<evidence type="ECO:0000256" key="5">
    <source>
        <dbReference type="ARBA" id="ARBA00022692"/>
    </source>
</evidence>
<keyword evidence="4" id="KW-0808">Transferase</keyword>
<feature type="transmembrane region" description="Helical" evidence="8">
    <location>
        <begin position="6"/>
        <end position="28"/>
    </location>
</feature>
<name>A0ABW1CJJ1_9ACTN</name>
<keyword evidence="11" id="KW-1185">Reference proteome</keyword>
<dbReference type="RefSeq" id="WP_379514339.1">
    <property type="nucleotide sequence ID" value="NZ_JBHSPA010000016.1"/>
</dbReference>
<evidence type="ECO:0000256" key="2">
    <source>
        <dbReference type="ARBA" id="ARBA00022475"/>
    </source>
</evidence>
<protein>
    <submittedName>
        <fullName evidence="10">Glycosyltransferase family 39 protein</fullName>
    </submittedName>
</protein>
<dbReference type="Proteomes" id="UP001596058">
    <property type="component" value="Unassembled WGS sequence"/>
</dbReference>
<proteinExistence type="predicted"/>
<gene>
    <name evidence="10" type="ORF">ACFPZ3_13265</name>
</gene>
<feature type="transmembrane region" description="Helical" evidence="8">
    <location>
        <begin position="318"/>
        <end position="340"/>
    </location>
</feature>
<feature type="transmembrane region" description="Helical" evidence="8">
    <location>
        <begin position="289"/>
        <end position="306"/>
    </location>
</feature>
<evidence type="ECO:0000313" key="11">
    <source>
        <dbReference type="Proteomes" id="UP001596058"/>
    </source>
</evidence>
<dbReference type="PANTHER" id="PTHR33908:SF11">
    <property type="entry name" value="MEMBRANE PROTEIN"/>
    <property type="match status" value="1"/>
</dbReference>